<keyword evidence="1" id="KW-0802">TPR repeat</keyword>
<dbReference type="EMBL" id="BLLF01001060">
    <property type="protein sequence ID" value="GFH16854.1"/>
    <property type="molecule type" value="Genomic_DNA"/>
</dbReference>
<feature type="repeat" description="TPR" evidence="1">
    <location>
        <begin position="46"/>
        <end position="79"/>
    </location>
</feature>
<dbReference type="AlphaFoldDB" id="A0A699ZD95"/>
<protein>
    <submittedName>
        <fullName evidence="2">TPR_REGION domain-containing protein</fullName>
    </submittedName>
</protein>
<evidence type="ECO:0000256" key="1">
    <source>
        <dbReference type="PROSITE-ProRule" id="PRU00339"/>
    </source>
</evidence>
<dbReference type="Proteomes" id="UP000485058">
    <property type="component" value="Unassembled WGS sequence"/>
</dbReference>
<reference evidence="2 3" key="1">
    <citation type="submission" date="2020-02" db="EMBL/GenBank/DDBJ databases">
        <title>Draft genome sequence of Haematococcus lacustris strain NIES-144.</title>
        <authorList>
            <person name="Morimoto D."/>
            <person name="Nakagawa S."/>
            <person name="Yoshida T."/>
            <person name="Sawayama S."/>
        </authorList>
    </citation>
    <scope>NUCLEOTIDE SEQUENCE [LARGE SCALE GENOMIC DNA]</scope>
    <source>
        <strain evidence="2 3">NIES-144</strain>
    </source>
</reference>
<accession>A0A699ZD95</accession>
<name>A0A699ZD95_HAELA</name>
<dbReference type="InterPro" id="IPR019734">
    <property type="entry name" value="TPR_rpt"/>
</dbReference>
<sequence length="88" mass="9523">EGLSRAANQRLQQLADQGQALAPGRGYSMASLPPALVQQVSREGSADVLVIMGAQHSAQRRYGPALYCLDRALQLQPDHVRGHYARGQ</sequence>
<gene>
    <name evidence="2" type="ORF">HaLaN_13363</name>
</gene>
<feature type="non-terminal residue" evidence="2">
    <location>
        <position position="1"/>
    </location>
</feature>
<dbReference type="Gene3D" id="1.25.40.10">
    <property type="entry name" value="Tetratricopeptide repeat domain"/>
    <property type="match status" value="1"/>
</dbReference>
<dbReference type="InterPro" id="IPR011990">
    <property type="entry name" value="TPR-like_helical_dom_sf"/>
</dbReference>
<evidence type="ECO:0000313" key="2">
    <source>
        <dbReference type="EMBL" id="GFH16854.1"/>
    </source>
</evidence>
<feature type="non-terminal residue" evidence="2">
    <location>
        <position position="88"/>
    </location>
</feature>
<dbReference type="SUPFAM" id="SSF48452">
    <property type="entry name" value="TPR-like"/>
    <property type="match status" value="1"/>
</dbReference>
<organism evidence="2 3">
    <name type="scientific">Haematococcus lacustris</name>
    <name type="common">Green alga</name>
    <name type="synonym">Haematococcus pluvialis</name>
    <dbReference type="NCBI Taxonomy" id="44745"/>
    <lineage>
        <taxon>Eukaryota</taxon>
        <taxon>Viridiplantae</taxon>
        <taxon>Chlorophyta</taxon>
        <taxon>core chlorophytes</taxon>
        <taxon>Chlorophyceae</taxon>
        <taxon>CS clade</taxon>
        <taxon>Chlamydomonadales</taxon>
        <taxon>Haematococcaceae</taxon>
        <taxon>Haematococcus</taxon>
    </lineage>
</organism>
<comment type="caution">
    <text evidence="2">The sequence shown here is derived from an EMBL/GenBank/DDBJ whole genome shotgun (WGS) entry which is preliminary data.</text>
</comment>
<proteinExistence type="predicted"/>
<dbReference type="PROSITE" id="PS50005">
    <property type="entry name" value="TPR"/>
    <property type="match status" value="1"/>
</dbReference>
<keyword evidence="3" id="KW-1185">Reference proteome</keyword>
<evidence type="ECO:0000313" key="3">
    <source>
        <dbReference type="Proteomes" id="UP000485058"/>
    </source>
</evidence>